<dbReference type="PANTHER" id="PTHR35007:SF2">
    <property type="entry name" value="PILUS ASSEMBLE PROTEIN"/>
    <property type="match status" value="1"/>
</dbReference>
<evidence type="ECO:0000256" key="5">
    <source>
        <dbReference type="ARBA" id="ARBA00023136"/>
    </source>
</evidence>
<dbReference type="Pfam" id="PF00482">
    <property type="entry name" value="T2SSF"/>
    <property type="match status" value="1"/>
</dbReference>
<evidence type="ECO:0000256" key="3">
    <source>
        <dbReference type="ARBA" id="ARBA00022692"/>
    </source>
</evidence>
<gene>
    <name evidence="8" type="ordered locus">Rumal_3298</name>
</gene>
<dbReference type="GO" id="GO:0005886">
    <property type="term" value="C:plasma membrane"/>
    <property type="evidence" value="ECO:0007669"/>
    <property type="project" value="UniProtKB-SubCell"/>
</dbReference>
<dbReference type="RefSeq" id="WP_013483311.1">
    <property type="nucleotide sequence ID" value="NC_014824.1"/>
</dbReference>
<evidence type="ECO:0000256" key="2">
    <source>
        <dbReference type="ARBA" id="ARBA00022475"/>
    </source>
</evidence>
<feature type="transmembrane region" description="Helical" evidence="6">
    <location>
        <begin position="108"/>
        <end position="130"/>
    </location>
</feature>
<dbReference type="KEGG" id="ral:Rumal_3298"/>
<dbReference type="Proteomes" id="UP000006919">
    <property type="component" value="Plasmid pRUMAL01"/>
</dbReference>
<evidence type="ECO:0000256" key="4">
    <source>
        <dbReference type="ARBA" id="ARBA00022989"/>
    </source>
</evidence>
<dbReference type="eggNOG" id="COG2064">
    <property type="taxonomic scope" value="Bacteria"/>
</dbReference>
<keyword evidence="8" id="KW-0614">Plasmid</keyword>
<evidence type="ECO:0000259" key="7">
    <source>
        <dbReference type="Pfam" id="PF00482"/>
    </source>
</evidence>
<accession>E6UJB5</accession>
<organism evidence="8 9">
    <name type="scientific">Ruminococcus albus (strain ATCC 27210 / DSM 20455 / JCM 14654 / NCDO 2250 / 7)</name>
    <dbReference type="NCBI Taxonomy" id="697329"/>
    <lineage>
        <taxon>Bacteria</taxon>
        <taxon>Bacillati</taxon>
        <taxon>Bacillota</taxon>
        <taxon>Clostridia</taxon>
        <taxon>Eubacteriales</taxon>
        <taxon>Oscillospiraceae</taxon>
        <taxon>Ruminococcus</taxon>
    </lineage>
</organism>
<dbReference type="EMBL" id="CP002404">
    <property type="protein sequence ID" value="ADU23761.1"/>
    <property type="molecule type" value="Genomic_DNA"/>
</dbReference>
<reference evidence="9" key="1">
    <citation type="journal article" date="2011" name="J. Bacteriol.">
        <title>Complete genome of the cellulolytic ruminal bacterium Ruminococcus albus 7.</title>
        <authorList>
            <person name="Suen G."/>
            <person name="Stevenson D.M."/>
            <person name="Bruce D.C."/>
            <person name="Chertkov O."/>
            <person name="Copeland A."/>
            <person name="Cheng J.F."/>
            <person name="Detter C."/>
            <person name="Detter J.C."/>
            <person name="Goodwin L.A."/>
            <person name="Han C.S."/>
            <person name="Hauser L.J."/>
            <person name="Ivanova N.N."/>
            <person name="Kyrpides N.C."/>
            <person name="Land M.L."/>
            <person name="Lapidus A."/>
            <person name="Lucas S."/>
            <person name="Ovchinnikova G."/>
            <person name="Pitluck S."/>
            <person name="Tapia R."/>
            <person name="Woyke T."/>
            <person name="Boyum J."/>
            <person name="Mead D."/>
            <person name="Weimer P.J."/>
        </authorList>
    </citation>
    <scope>NUCLEOTIDE SEQUENCE [LARGE SCALE GENOMIC DNA]</scope>
    <source>
        <strain evidence="9">ATCC 27210 / DSM 20455 / JCM 14654 / NCDO 2250 / 7</strain>
        <plasmid evidence="9">pRUMAL01</plasmid>
    </source>
</reference>
<dbReference type="PANTHER" id="PTHR35007">
    <property type="entry name" value="INTEGRAL MEMBRANE PROTEIN-RELATED"/>
    <property type="match status" value="1"/>
</dbReference>
<comment type="subcellular location">
    <subcellularLocation>
        <location evidence="1">Cell membrane</location>
        <topology evidence="1">Multi-pass membrane protein</topology>
    </subcellularLocation>
</comment>
<dbReference type="AlphaFoldDB" id="E6UJB5"/>
<protein>
    <submittedName>
        <fullName evidence="8">Type II secretion system F domain</fullName>
    </submittedName>
</protein>
<sequence length="286" mass="31499">MEFAIALFTGVTVFLLILLVATFLSTENVALISKEKLTVEHLCSKIIKKEPEVLADKLGIQTDKYMFNCNLIGVEPNLDKLIITRILAVTIAVLGILIAFLINTPLISLLIGLATAVITILVFISPTATINDRAQKKKAQFESEIPRFLDLFQTAIKINLPVATAIKITAESIDGILSEELLRALVVTELGTSNWQDSLYDIAQKYEVDSFSDFVLDIVTAFQKGSDITESVERQSRSIKSSTLLSAKEQAAKTTSLILIPVVVFKMIPLMIILFLPVIMQILNGM</sequence>
<dbReference type="InterPro" id="IPR018076">
    <property type="entry name" value="T2SS_GspF_dom"/>
</dbReference>
<proteinExistence type="predicted"/>
<feature type="transmembrane region" description="Helical" evidence="6">
    <location>
        <begin position="257"/>
        <end position="283"/>
    </location>
</feature>
<evidence type="ECO:0000256" key="1">
    <source>
        <dbReference type="ARBA" id="ARBA00004651"/>
    </source>
</evidence>
<feature type="transmembrane region" description="Helical" evidence="6">
    <location>
        <begin position="6"/>
        <end position="26"/>
    </location>
</feature>
<keyword evidence="5 6" id="KW-0472">Membrane</keyword>
<feature type="transmembrane region" description="Helical" evidence="6">
    <location>
        <begin position="82"/>
        <end position="102"/>
    </location>
</feature>
<dbReference type="OrthoDB" id="2476075at2"/>
<name>E6UJB5_RUMA7</name>
<geneLocation type="plasmid" evidence="8 9">
    <name>pRUMAL01</name>
</geneLocation>
<keyword evidence="3 6" id="KW-0812">Transmembrane</keyword>
<keyword evidence="4 6" id="KW-1133">Transmembrane helix</keyword>
<evidence type="ECO:0000256" key="6">
    <source>
        <dbReference type="SAM" id="Phobius"/>
    </source>
</evidence>
<evidence type="ECO:0000313" key="8">
    <source>
        <dbReference type="EMBL" id="ADU23761.1"/>
    </source>
</evidence>
<feature type="domain" description="Type II secretion system protein GspF" evidence="7">
    <location>
        <begin position="148"/>
        <end position="274"/>
    </location>
</feature>
<evidence type="ECO:0000313" key="9">
    <source>
        <dbReference type="Proteomes" id="UP000006919"/>
    </source>
</evidence>
<dbReference type="HOGENOM" id="CLU_972818_0_0_9"/>
<keyword evidence="2" id="KW-1003">Cell membrane</keyword>